<keyword evidence="5" id="KW-0505">Motor protein</keyword>
<keyword evidence="2 5" id="KW-0547">Nucleotide-binding</keyword>
<dbReference type="SMART" id="SM00129">
    <property type="entry name" value="KISc"/>
    <property type="match status" value="1"/>
</dbReference>
<dbReference type="GO" id="GO:0005524">
    <property type="term" value="F:ATP binding"/>
    <property type="evidence" value="ECO:0007669"/>
    <property type="project" value="UniProtKB-UniRule"/>
</dbReference>
<evidence type="ECO:0000259" key="8">
    <source>
        <dbReference type="PROSITE" id="PS50067"/>
    </source>
</evidence>
<evidence type="ECO:0000256" key="2">
    <source>
        <dbReference type="ARBA" id="ARBA00022741"/>
    </source>
</evidence>
<dbReference type="GO" id="GO:0015630">
    <property type="term" value="C:microtubule cytoskeleton"/>
    <property type="evidence" value="ECO:0007669"/>
    <property type="project" value="TreeGrafter"/>
</dbReference>
<comment type="caution">
    <text evidence="9">The sequence shown here is derived from an EMBL/GenBank/DDBJ whole genome shotgun (WGS) entry which is preliminary data.</text>
</comment>
<evidence type="ECO:0000256" key="1">
    <source>
        <dbReference type="ARBA" id="ARBA00004245"/>
    </source>
</evidence>
<dbReference type="Gene3D" id="3.40.850.10">
    <property type="entry name" value="Kinesin motor domain"/>
    <property type="match status" value="1"/>
</dbReference>
<dbReference type="PRINTS" id="PR00380">
    <property type="entry name" value="KINESINHEAVY"/>
</dbReference>
<dbReference type="GO" id="GO:0007018">
    <property type="term" value="P:microtubule-based movement"/>
    <property type="evidence" value="ECO:0007669"/>
    <property type="project" value="InterPro"/>
</dbReference>
<evidence type="ECO:0000256" key="3">
    <source>
        <dbReference type="ARBA" id="ARBA00022840"/>
    </source>
</evidence>
<dbReference type="OrthoDB" id="3176171at2759"/>
<dbReference type="Pfam" id="PF00225">
    <property type="entry name" value="Kinesin"/>
    <property type="match status" value="2"/>
</dbReference>
<evidence type="ECO:0000256" key="7">
    <source>
        <dbReference type="SAM" id="MobiDB-lite"/>
    </source>
</evidence>
<dbReference type="GO" id="GO:0008017">
    <property type="term" value="F:microtubule binding"/>
    <property type="evidence" value="ECO:0007669"/>
    <property type="project" value="InterPro"/>
</dbReference>
<dbReference type="GO" id="GO:0003777">
    <property type="term" value="F:microtubule motor activity"/>
    <property type="evidence" value="ECO:0007669"/>
    <property type="project" value="InterPro"/>
</dbReference>
<dbReference type="InterPro" id="IPR027417">
    <property type="entry name" value="P-loop_NTPase"/>
</dbReference>
<dbReference type="EMBL" id="JAAKFY010000021">
    <property type="protein sequence ID" value="KAF3839827.1"/>
    <property type="molecule type" value="Genomic_DNA"/>
</dbReference>
<keyword evidence="4" id="KW-0963">Cytoplasm</keyword>
<keyword evidence="10" id="KW-1185">Reference proteome</keyword>
<evidence type="ECO:0000313" key="10">
    <source>
        <dbReference type="Proteomes" id="UP000518266"/>
    </source>
</evidence>
<dbReference type="Proteomes" id="UP000518266">
    <property type="component" value="Unassembled WGS sequence"/>
</dbReference>
<evidence type="ECO:0000256" key="5">
    <source>
        <dbReference type="PROSITE-ProRule" id="PRU00283"/>
    </source>
</evidence>
<evidence type="ECO:0000256" key="6">
    <source>
        <dbReference type="SAM" id="Coils"/>
    </source>
</evidence>
<comment type="subcellular location">
    <subcellularLocation>
        <location evidence="1">Cytoplasm</location>
        <location evidence="1">Cytoskeleton</location>
    </subcellularLocation>
</comment>
<keyword evidence="3 5" id="KW-0067">ATP-binding</keyword>
<proteinExistence type="inferred from homology"/>
<feature type="region of interest" description="Disordered" evidence="7">
    <location>
        <begin position="112"/>
        <end position="173"/>
    </location>
</feature>
<evidence type="ECO:0000256" key="4">
    <source>
        <dbReference type="ARBA" id="ARBA00023212"/>
    </source>
</evidence>
<dbReference type="PANTHER" id="PTHR47972:SF43">
    <property type="entry name" value="KINESIN-LIKE PROTEIN"/>
    <property type="match status" value="1"/>
</dbReference>
<dbReference type="SUPFAM" id="SSF52540">
    <property type="entry name" value="P-loop containing nucleoside triphosphate hydrolases"/>
    <property type="match status" value="1"/>
</dbReference>
<feature type="compositionally biased region" description="Basic and acidic residues" evidence="7">
    <location>
        <begin position="11"/>
        <end position="28"/>
    </location>
</feature>
<feature type="binding site" evidence="5">
    <location>
        <begin position="725"/>
        <end position="732"/>
    </location>
    <ligand>
        <name>ATP</name>
        <dbReference type="ChEBI" id="CHEBI:30616"/>
    </ligand>
</feature>
<organism evidence="9 10">
    <name type="scientific">Dissostichus mawsoni</name>
    <name type="common">Antarctic cod</name>
    <dbReference type="NCBI Taxonomy" id="36200"/>
    <lineage>
        <taxon>Eukaryota</taxon>
        <taxon>Metazoa</taxon>
        <taxon>Chordata</taxon>
        <taxon>Craniata</taxon>
        <taxon>Vertebrata</taxon>
        <taxon>Euteleostomi</taxon>
        <taxon>Actinopterygii</taxon>
        <taxon>Neopterygii</taxon>
        <taxon>Teleostei</taxon>
        <taxon>Neoteleostei</taxon>
        <taxon>Acanthomorphata</taxon>
        <taxon>Eupercaria</taxon>
        <taxon>Perciformes</taxon>
        <taxon>Notothenioidei</taxon>
        <taxon>Nototheniidae</taxon>
        <taxon>Dissostichus</taxon>
    </lineage>
</organism>
<sequence>MLVQMQPVDGAKWRGGERGGRKTERETQRSCTQRWDAVAALRTKPAWEDSSLSTQMECERGIPMTGMSDCHHQRGTEIEKGLLDGVAMYAFYSLLVYIFYTVFKKEEEDEALEGACGSSANEPRPVSMETGRRRRDGHTSKMGKKACAQRGSSSDSDEMSLSDEGEAEGPDIPACTPLAAFLSFKQEAEKRRASQVQVETTGKPTESPLLAVMSHLLTFLEQYSHFQQLQQQADQYRVQLKRHRVKHRRQMKALRASYRQRLRDKSSIISSLEEAISQQHIPSPLSEGESIGDAGTQAGVHRLVESLYGLQGERSKLRGELRLLHSQLEEKDLDRHSRIQTFQQQIDELKSCIEEREEELCRLKTATTQRSECCVCQQNESLKQNLSVTQGLLQQLSAIPSQSSTMLIKENENLRSRVQQLEMSLQQRAEQLSHLERQSEQSEWRRGEELRKREDRVRELQLELDRERGKEPEIKYVTQTVEVESPATLKQLTKARQRNELLSDKLANQNERCKQLEEHIRKSDEYSCNLQHKIAAYEREITKLREELLKEIGHLEEKKEEAKRLTALPPTLRSMKTDYTSLRSQVRNFSDFYGAAINDAKKQVTAAISEMSEANRDLLEKYRKEVALRRKYHEQLVELKGNIRVLCRVKPVLKEDQHEEGQSVVVTTDPNNESSLNVLNKGKDRIFELDKVFHPQATQEEVFQEIEPLVTSCIDGYHVCIFAYGQTGSGKTYTMEGSVENPGINQRALKHLFSEIEERKDMWTYTVTVSSVEIYNEVLRDLLSKDGEKLDIKINPDGTGQLHVPGLRVIEVKSFQHIKKILAKARRNRITFGTQMNQHSSRSHALLCVTRVWKSGAEGERLKEAQNINRSLLSLGDVIQALRARQTHIPFRNSRLTYLLQDSLGKGSKTAMVVQVSALESNVGETLCSLKFAQRVCKVELGPAARKIESGGGQCD</sequence>
<feature type="compositionally biased region" description="Acidic residues" evidence="7">
    <location>
        <begin position="155"/>
        <end position="169"/>
    </location>
</feature>
<accession>A0A7J5XTC1</accession>
<feature type="region of interest" description="Disordered" evidence="7">
    <location>
        <begin position="1"/>
        <end position="29"/>
    </location>
</feature>
<keyword evidence="4" id="KW-0206">Cytoskeleton</keyword>
<feature type="coiled-coil region" evidence="6">
    <location>
        <begin position="411"/>
        <end position="565"/>
    </location>
</feature>
<dbReference type="PANTHER" id="PTHR47972">
    <property type="entry name" value="KINESIN-LIKE PROTEIN KLP-3"/>
    <property type="match status" value="1"/>
</dbReference>
<reference evidence="9 10" key="1">
    <citation type="submission" date="2020-03" db="EMBL/GenBank/DDBJ databases">
        <title>Dissostichus mawsoni Genome sequencing and assembly.</title>
        <authorList>
            <person name="Park H."/>
        </authorList>
    </citation>
    <scope>NUCLEOTIDE SEQUENCE [LARGE SCALE GENOMIC DNA]</scope>
    <source>
        <strain evidence="9">DM0001</strain>
        <tissue evidence="9">Muscle</tissue>
    </source>
</reference>
<evidence type="ECO:0000313" key="9">
    <source>
        <dbReference type="EMBL" id="KAF3839827.1"/>
    </source>
</evidence>
<feature type="domain" description="Kinesin motor" evidence="8">
    <location>
        <begin position="642"/>
        <end position="939"/>
    </location>
</feature>
<gene>
    <name evidence="9" type="ORF">F7725_018544</name>
</gene>
<feature type="compositionally biased region" description="Basic residues" evidence="7">
    <location>
        <begin position="132"/>
        <end position="144"/>
    </location>
</feature>
<protein>
    <recommendedName>
        <fullName evidence="8">Kinesin motor domain-containing protein</fullName>
    </recommendedName>
</protein>
<dbReference type="PROSITE" id="PS50067">
    <property type="entry name" value="KINESIN_MOTOR_2"/>
    <property type="match status" value="1"/>
</dbReference>
<dbReference type="InterPro" id="IPR036961">
    <property type="entry name" value="Kinesin_motor_dom_sf"/>
</dbReference>
<dbReference type="AlphaFoldDB" id="A0A7J5XTC1"/>
<dbReference type="InterPro" id="IPR001752">
    <property type="entry name" value="Kinesin_motor_dom"/>
</dbReference>
<keyword evidence="6" id="KW-0175">Coiled coil</keyword>
<dbReference type="InterPro" id="IPR027640">
    <property type="entry name" value="Kinesin-like_fam"/>
</dbReference>
<name>A0A7J5XTC1_DISMA</name>
<comment type="similarity">
    <text evidence="5">Belongs to the TRAFAC class myosin-kinesin ATPase superfamily. Kinesin family.</text>
</comment>